<keyword evidence="9" id="KW-0496">Mitochondrion</keyword>
<dbReference type="InterPro" id="IPR018165">
    <property type="entry name" value="Ala-tRNA-synth_IIc_core"/>
</dbReference>
<evidence type="ECO:0000256" key="8">
    <source>
        <dbReference type="ARBA" id="ARBA00023146"/>
    </source>
</evidence>
<dbReference type="Gene3D" id="3.30.930.10">
    <property type="entry name" value="Bira Bifunctional Protein, Domain 2"/>
    <property type="match status" value="1"/>
</dbReference>
<dbReference type="InterPro" id="IPR009000">
    <property type="entry name" value="Transl_B-barrel_sf"/>
</dbReference>
<dbReference type="InterPro" id="IPR018164">
    <property type="entry name" value="Ala-tRNA-synth_IIc_N"/>
</dbReference>
<proteinExistence type="inferred from homology"/>
<evidence type="ECO:0000256" key="6">
    <source>
        <dbReference type="ARBA" id="ARBA00022884"/>
    </source>
</evidence>
<feature type="domain" description="Alanyl-transfer RNA synthetases family profile" evidence="11">
    <location>
        <begin position="30"/>
        <end position="748"/>
    </location>
</feature>
<keyword evidence="6 9" id="KW-0694">RNA-binding</keyword>
<dbReference type="PANTHER" id="PTHR11777:SF9">
    <property type="entry name" value="ALANINE--TRNA LIGASE, CYTOPLASMIC"/>
    <property type="match status" value="1"/>
</dbReference>
<dbReference type="Gene3D" id="3.10.310.40">
    <property type="match status" value="1"/>
</dbReference>
<feature type="binding site" evidence="9">
    <location>
        <position position="709"/>
    </location>
    <ligand>
        <name>Zn(2+)</name>
        <dbReference type="ChEBI" id="CHEBI:29105"/>
    </ligand>
</feature>
<dbReference type="Pfam" id="PF01411">
    <property type="entry name" value="tRNA-synt_2c"/>
    <property type="match status" value="1"/>
</dbReference>
<dbReference type="SUPFAM" id="SSF55681">
    <property type="entry name" value="Class II aaRS and biotin synthetases"/>
    <property type="match status" value="1"/>
</dbReference>
<organism evidence="12 13">
    <name type="scientific">Parasitella parasitica</name>
    <dbReference type="NCBI Taxonomy" id="35722"/>
    <lineage>
        <taxon>Eukaryota</taxon>
        <taxon>Fungi</taxon>
        <taxon>Fungi incertae sedis</taxon>
        <taxon>Mucoromycota</taxon>
        <taxon>Mucoromycotina</taxon>
        <taxon>Mucoromycetes</taxon>
        <taxon>Mucorales</taxon>
        <taxon>Mucorineae</taxon>
        <taxon>Mucoraceae</taxon>
        <taxon>Parasitella</taxon>
    </lineage>
</organism>
<dbReference type="InterPro" id="IPR002318">
    <property type="entry name" value="Ala-tRNA-lgiase_IIc"/>
</dbReference>
<dbReference type="InterPro" id="IPR018163">
    <property type="entry name" value="Thr/Ala-tRNA-synth_IIc_edit"/>
</dbReference>
<dbReference type="GO" id="GO:0004813">
    <property type="term" value="F:alanine-tRNA ligase activity"/>
    <property type="evidence" value="ECO:0007669"/>
    <property type="project" value="UniProtKB-UniRule"/>
</dbReference>
<dbReference type="SUPFAM" id="SSF55186">
    <property type="entry name" value="ThrRS/AlaRS common domain"/>
    <property type="match status" value="1"/>
</dbReference>
<dbReference type="GO" id="GO:0008270">
    <property type="term" value="F:zinc ion binding"/>
    <property type="evidence" value="ECO:0007669"/>
    <property type="project" value="UniProtKB-UniRule"/>
</dbReference>
<gene>
    <name evidence="12" type="primary">PARPA_01217.1 scaffold 1359</name>
    <name evidence="9" type="synonym">ALA1</name>
</gene>
<keyword evidence="8 9" id="KW-0030">Aminoacyl-tRNA synthetase</keyword>
<dbReference type="InterPro" id="IPR023033">
    <property type="entry name" value="Ala_tRNA_ligase_euk/bac"/>
</dbReference>
<evidence type="ECO:0000256" key="3">
    <source>
        <dbReference type="ARBA" id="ARBA00022598"/>
    </source>
</evidence>
<dbReference type="GO" id="GO:0000049">
    <property type="term" value="F:tRNA binding"/>
    <property type="evidence" value="ECO:0007669"/>
    <property type="project" value="UniProtKB-KW"/>
</dbReference>
<evidence type="ECO:0000256" key="5">
    <source>
        <dbReference type="ARBA" id="ARBA00022840"/>
    </source>
</evidence>
<evidence type="ECO:0000256" key="4">
    <source>
        <dbReference type="ARBA" id="ARBA00022741"/>
    </source>
</evidence>
<dbReference type="Gene3D" id="2.40.30.130">
    <property type="match status" value="1"/>
</dbReference>
<dbReference type="Pfam" id="PF07973">
    <property type="entry name" value="tRNA_SAD"/>
    <property type="match status" value="1"/>
</dbReference>
<dbReference type="InterPro" id="IPR045864">
    <property type="entry name" value="aa-tRNA-synth_II/BPL/LPL"/>
</dbReference>
<evidence type="ECO:0000259" key="11">
    <source>
        <dbReference type="PROSITE" id="PS50860"/>
    </source>
</evidence>
<dbReference type="Gene3D" id="3.30.54.20">
    <property type="match status" value="1"/>
</dbReference>
<reference evidence="12 13" key="1">
    <citation type="submission" date="2014-09" db="EMBL/GenBank/DDBJ databases">
        <authorList>
            <person name="Ellenberger Sabrina"/>
        </authorList>
    </citation>
    <scope>NUCLEOTIDE SEQUENCE [LARGE SCALE GENOMIC DNA]</scope>
    <source>
        <strain evidence="12 13">CBS 412.66</strain>
    </source>
</reference>
<keyword evidence="9" id="KW-0862">Zinc</keyword>
<dbReference type="EMBL" id="LN719426">
    <property type="protein sequence ID" value="CEP07908.1"/>
    <property type="molecule type" value="Genomic_DNA"/>
</dbReference>
<dbReference type="PANTHER" id="PTHR11777">
    <property type="entry name" value="ALANYL-TRNA SYNTHETASE"/>
    <property type="match status" value="1"/>
</dbReference>
<dbReference type="OrthoDB" id="2423964at2759"/>
<dbReference type="EC" id="6.1.1.7" evidence="9"/>
<feature type="binding site" evidence="9">
    <location>
        <position position="602"/>
    </location>
    <ligand>
        <name>Zn(2+)</name>
        <dbReference type="ChEBI" id="CHEBI:29105"/>
    </ligand>
</feature>
<dbReference type="HAMAP" id="MF_00036_B">
    <property type="entry name" value="Ala_tRNA_synth_B"/>
    <property type="match status" value="1"/>
</dbReference>
<protein>
    <recommendedName>
        <fullName evidence="9">Alanine--tRNA ligase</fullName>
        <ecNumber evidence="9">6.1.1.7</ecNumber>
    </recommendedName>
    <alternativeName>
        <fullName evidence="9">Alanyl-tRNA synthetase</fullName>
        <shortName evidence="9">AlaRS</shortName>
    </alternativeName>
</protein>
<comment type="catalytic activity">
    <reaction evidence="9">
        <text>tRNA(Ala) + L-alanine + ATP = L-alanyl-tRNA(Ala) + AMP + diphosphate</text>
        <dbReference type="Rhea" id="RHEA:12540"/>
        <dbReference type="Rhea" id="RHEA-COMP:9657"/>
        <dbReference type="Rhea" id="RHEA-COMP:9923"/>
        <dbReference type="ChEBI" id="CHEBI:30616"/>
        <dbReference type="ChEBI" id="CHEBI:33019"/>
        <dbReference type="ChEBI" id="CHEBI:57972"/>
        <dbReference type="ChEBI" id="CHEBI:78442"/>
        <dbReference type="ChEBI" id="CHEBI:78497"/>
        <dbReference type="ChEBI" id="CHEBI:456215"/>
        <dbReference type="EC" id="6.1.1.7"/>
    </reaction>
</comment>
<dbReference type="STRING" id="35722.A0A0B7MXU1"/>
<dbReference type="PROSITE" id="PS50860">
    <property type="entry name" value="AA_TRNA_LIGASE_II_ALA"/>
    <property type="match status" value="1"/>
</dbReference>
<dbReference type="GO" id="GO:0070143">
    <property type="term" value="P:mitochondrial alanyl-tRNA aminoacylation"/>
    <property type="evidence" value="ECO:0007669"/>
    <property type="project" value="UniProtKB-UniRule"/>
</dbReference>
<comment type="function">
    <text evidence="9">Catalyzes the attachment of alanine to tRNA(Ala) in a two-step reaction: alanine is first activated by ATP to form Ala-AMP and then transferred to the acceptor end of tRNA(Ala). Also edits incorrectly charged tRNA(Ala) via its editing domain.</text>
</comment>
<feature type="coiled-coil region" evidence="10">
    <location>
        <begin position="762"/>
        <end position="792"/>
    </location>
</feature>
<dbReference type="GO" id="GO:0005524">
    <property type="term" value="F:ATP binding"/>
    <property type="evidence" value="ECO:0007669"/>
    <property type="project" value="UniProtKB-UniRule"/>
</dbReference>
<dbReference type="GO" id="GO:0002161">
    <property type="term" value="F:aminoacyl-tRNA deacylase activity"/>
    <property type="evidence" value="ECO:0007669"/>
    <property type="project" value="TreeGrafter"/>
</dbReference>
<keyword evidence="4 9" id="KW-0547">Nucleotide-binding</keyword>
<dbReference type="PRINTS" id="PR00980">
    <property type="entry name" value="TRNASYNTHALA"/>
</dbReference>
<comment type="domain">
    <text evidence="9">Consists of three domains; the N-terminal catalytic domain, the editing domain and the C-terminal C-Ala domain. The editing domain removes incorrectly charged amino acids, while the C-Ala domain, along with tRNA(Ala), serves as a bridge to cooperatively bring together the editing and aminoacylation centers thus stimulating deacylation of misacylated tRNAs.</text>
</comment>
<comment type="subunit">
    <text evidence="9">Monomer.</text>
</comment>
<dbReference type="FunFam" id="3.30.980.10:FF:000004">
    <property type="entry name" value="Alanine--tRNA ligase, cytoplasmic"/>
    <property type="match status" value="1"/>
</dbReference>
<keyword evidence="5 9" id="KW-0067">ATP-binding</keyword>
<evidence type="ECO:0000256" key="9">
    <source>
        <dbReference type="HAMAP-Rule" id="MF_03133"/>
    </source>
</evidence>
<evidence type="ECO:0000256" key="10">
    <source>
        <dbReference type="SAM" id="Coils"/>
    </source>
</evidence>
<dbReference type="SUPFAM" id="SSF101353">
    <property type="entry name" value="Putative anticodon-binding domain of alanyl-tRNA synthetase (AlaRS)"/>
    <property type="match status" value="1"/>
</dbReference>
<dbReference type="SUPFAM" id="SSF50447">
    <property type="entry name" value="Translation proteins"/>
    <property type="match status" value="1"/>
</dbReference>
<evidence type="ECO:0000256" key="1">
    <source>
        <dbReference type="ARBA" id="ARBA00008429"/>
    </source>
</evidence>
<dbReference type="AlphaFoldDB" id="A0A0B7MXU1"/>
<comment type="subcellular location">
    <subcellularLocation>
        <location evidence="9">Mitochondrion</location>
    </subcellularLocation>
    <subcellularLocation>
        <location evidence="9">Cytoplasm</location>
    </subcellularLocation>
</comment>
<evidence type="ECO:0000313" key="12">
    <source>
        <dbReference type="EMBL" id="CEP07908.1"/>
    </source>
</evidence>
<feature type="binding site" evidence="9">
    <location>
        <position position="705"/>
    </location>
    <ligand>
        <name>Zn(2+)</name>
        <dbReference type="ChEBI" id="CHEBI:29105"/>
    </ligand>
</feature>
<keyword evidence="2 9" id="KW-0820">tRNA-binding</keyword>
<evidence type="ECO:0000313" key="13">
    <source>
        <dbReference type="Proteomes" id="UP000054107"/>
    </source>
</evidence>
<name>A0A0B7MXU1_9FUNG</name>
<keyword evidence="3 9" id="KW-0436">Ligase</keyword>
<dbReference type="GO" id="GO:0005739">
    <property type="term" value="C:mitochondrion"/>
    <property type="evidence" value="ECO:0007669"/>
    <property type="project" value="UniProtKB-SubCell"/>
</dbReference>
<dbReference type="InterPro" id="IPR012947">
    <property type="entry name" value="tRNA_SAD"/>
</dbReference>
<dbReference type="Gene3D" id="3.30.980.10">
    <property type="entry name" value="Threonyl-trna Synthetase, Chain A, domain 2"/>
    <property type="match status" value="1"/>
</dbReference>
<keyword evidence="9" id="KW-0479">Metal-binding</keyword>
<dbReference type="SMART" id="SM00863">
    <property type="entry name" value="tRNA_SAD"/>
    <property type="match status" value="1"/>
</dbReference>
<dbReference type="InterPro" id="IPR050058">
    <property type="entry name" value="Ala-tRNA_ligase"/>
</dbReference>
<comment type="similarity">
    <text evidence="1">Belongs to the class-II aminoacyl-tRNA synthetase family. Alax-L subfamily.</text>
</comment>
<dbReference type="NCBIfam" id="TIGR00344">
    <property type="entry name" value="alaS"/>
    <property type="match status" value="1"/>
</dbReference>
<comment type="cofactor">
    <cofactor evidence="9">
        <name>Zn(2+)</name>
        <dbReference type="ChEBI" id="CHEBI:29105"/>
    </cofactor>
    <text evidence="9">Binds 1 zinc ion per subunit.</text>
</comment>
<evidence type="ECO:0000256" key="7">
    <source>
        <dbReference type="ARBA" id="ARBA00022917"/>
    </source>
</evidence>
<evidence type="ECO:0000256" key="2">
    <source>
        <dbReference type="ARBA" id="ARBA00022555"/>
    </source>
</evidence>
<keyword evidence="7 9" id="KW-0648">Protein biosynthesis</keyword>
<keyword evidence="10" id="KW-0175">Coiled coil</keyword>
<accession>A0A0B7MXU1</accession>
<feature type="binding site" evidence="9">
    <location>
        <position position="606"/>
    </location>
    <ligand>
        <name>Zn(2+)</name>
        <dbReference type="ChEBI" id="CHEBI:29105"/>
    </ligand>
</feature>
<sequence>MYQTRLLSNKWMRASNSQLAVIHVRHMRQLTSPELRSTFIKYFEKQGHTPVKSASLVPHNDKSLLFTNAGMVPFKEHFLKPNAAPFQCATSVQKCMRAGGKHNDLDNVGYTPRHHTFFEMLGNFSFGKYSKAEAIDYAWKFLLQELKLPISRLRVTVLEGDVEGYELWKKQGLTDDMIVQCGPEDNFWTMGDGEGPCGSCTEIFWDTQDASLDDPWLEIWNLVFMEKYRNTQGELSDLPVPCIDTGMGLERMASVLQGKKNNFQIDQFETLIAGLRELMVARGLKSSTDIDPSPHEKIVADHFRAMCFLIGDGVVPSNVGRGYVLRRIIRRALRSAKQLGLNEPFLTDLYPSLLTEFSDGFYPELASRASSIRSIIDNEETAFLATLDRGMALLENVFNQSDLQATKYIPPRVAFQLYNTYGFPFDLTLIIARERGWSVDIDAVEALREQQKIAGRESWKTESIADKSRLSEWKHLNIKPQFTGYDHSLLHNESEILAVDTVKKGKTVQINIAIDPCPFYGLGGGQVPDNGSIELSNGSNWRVVDVTQPYEGGVALKVVPIDLKPGQDIAQRLESDREYLQKGSLVRTEVDMNRRQGAEVHHTATHLLNAGLRKVLKSQDIVQAGSTVEPNKLRFDFTYGKPLKQEELDRIEEWVNDVALHGGKTNVLHMKLTDAVNSGAIAVFSEKYGETVRVVDVPGVSMELCGGTHVDNVHKLYPFKILNETSVAAGTRRIEAIAGASCIQWFRKAYEPIPKALQLLRANGTNEIIEKLEKSLQQTKDLQKRVDFMNEKLATAGEVAVKPISSRIKDIDVRIHLIDSDLDANFMQKRANVLKESQSDVAHILVNGNTILVALNGKQIKSETANSILKQMLKHIKGGGGGQKEMAQGRLTEPVKNETDIINKLVPALQKCL</sequence>
<keyword evidence="13" id="KW-1185">Reference proteome</keyword>
<dbReference type="CDD" id="cd00673">
    <property type="entry name" value="AlaRS_core"/>
    <property type="match status" value="1"/>
</dbReference>
<dbReference type="Proteomes" id="UP000054107">
    <property type="component" value="Unassembled WGS sequence"/>
</dbReference>
<dbReference type="InterPro" id="IPR018162">
    <property type="entry name" value="Ala-tRNA-ligase_IIc_anticod-bd"/>
</dbReference>
<keyword evidence="9" id="KW-0963">Cytoplasm</keyword>